<name>W7TGP1_9STRA</name>
<proteinExistence type="predicted"/>
<organism evidence="2 3">
    <name type="scientific">Nannochloropsis gaditana</name>
    <dbReference type="NCBI Taxonomy" id="72520"/>
    <lineage>
        <taxon>Eukaryota</taxon>
        <taxon>Sar</taxon>
        <taxon>Stramenopiles</taxon>
        <taxon>Ochrophyta</taxon>
        <taxon>Eustigmatophyceae</taxon>
        <taxon>Eustigmatales</taxon>
        <taxon>Monodopsidaceae</taxon>
        <taxon>Nannochloropsis</taxon>
    </lineage>
</organism>
<dbReference type="AlphaFoldDB" id="W7TGP1"/>
<feature type="compositionally biased region" description="Low complexity" evidence="1">
    <location>
        <begin position="1"/>
        <end position="16"/>
    </location>
</feature>
<gene>
    <name evidence="2" type="ORF">Naga_100340g8</name>
</gene>
<feature type="compositionally biased region" description="Low complexity" evidence="1">
    <location>
        <begin position="99"/>
        <end position="110"/>
    </location>
</feature>
<protein>
    <submittedName>
        <fullName evidence="2">Uncharacterized protein</fullName>
    </submittedName>
</protein>
<feature type="compositionally biased region" description="Polar residues" evidence="1">
    <location>
        <begin position="88"/>
        <end position="98"/>
    </location>
</feature>
<dbReference type="Gene3D" id="3.40.50.300">
    <property type="entry name" value="P-loop containing nucleotide triphosphate hydrolases"/>
    <property type="match status" value="1"/>
</dbReference>
<dbReference type="EMBL" id="AZIL01002129">
    <property type="protein sequence ID" value="EWM22693.1"/>
    <property type="molecule type" value="Genomic_DNA"/>
</dbReference>
<comment type="caution">
    <text evidence="2">The sequence shown here is derived from an EMBL/GenBank/DDBJ whole genome shotgun (WGS) entry which is preliminary data.</text>
</comment>
<evidence type="ECO:0000313" key="2">
    <source>
        <dbReference type="EMBL" id="EWM22693.1"/>
    </source>
</evidence>
<evidence type="ECO:0000256" key="1">
    <source>
        <dbReference type="SAM" id="MobiDB-lite"/>
    </source>
</evidence>
<dbReference type="SUPFAM" id="SSF52540">
    <property type="entry name" value="P-loop containing nucleoside triphosphate hydrolases"/>
    <property type="match status" value="1"/>
</dbReference>
<evidence type="ECO:0000313" key="3">
    <source>
        <dbReference type="Proteomes" id="UP000019335"/>
    </source>
</evidence>
<dbReference type="InterPro" id="IPR027417">
    <property type="entry name" value="P-loop_NTPase"/>
</dbReference>
<reference evidence="2 3" key="1">
    <citation type="journal article" date="2014" name="Mol. Plant">
        <title>Chromosome Scale Genome Assembly and Transcriptome Profiling of Nannochloropsis gaditana in Nitrogen Depletion.</title>
        <authorList>
            <person name="Corteggiani Carpinelli E."/>
            <person name="Telatin A."/>
            <person name="Vitulo N."/>
            <person name="Forcato C."/>
            <person name="D'Angelo M."/>
            <person name="Schiavon R."/>
            <person name="Vezzi A."/>
            <person name="Giacometti G.M."/>
            <person name="Morosinotto T."/>
            <person name="Valle G."/>
        </authorList>
    </citation>
    <scope>NUCLEOTIDE SEQUENCE [LARGE SCALE GENOMIC DNA]</scope>
    <source>
        <strain evidence="2 3">B-31</strain>
    </source>
</reference>
<feature type="compositionally biased region" description="Polar residues" evidence="1">
    <location>
        <begin position="71"/>
        <end position="81"/>
    </location>
</feature>
<keyword evidence="3" id="KW-1185">Reference proteome</keyword>
<sequence>MACSSTSSTPRLSSSTFVTPFDSSSRVEGVGRSHQSTELLARRVSGVRIDLSPPSPPISSSTRPGDGMSPLLSNAQSFQNQLHRHSRQSSTCSGNDTLSASSSSTSSSSSPFPALLKAFNPQEVQVEVECEPAAIGDRVLLRSIIIHNMSKLDLDDSLTLTAEPNDLCFLERVLVGSLARGQRKVVPLQLRVRSSLTMPYEDAIPERYVLTLSHASPSSLPPSSASSPPPDLEIRYSFENSFRYFLKGLPGLAPRRVVSLPCPSPPSRPPSSPPARRRLPAPCNLVLVGPAGAGKSTLLAHLLTLVSEREHVNLGGVRTCATSSHGTLELRAYPLHPTVSAVSVWDTRGFTPSTYTCEELANILAGDYPERRWDPVGRDAGREAEVREEGGATRALREQQACVVVLPEGILQSAVELDQLRRQLELVQRAGLNPLVLLTHVDLAYPSLRADPSGRGVGELGEARREAARQLGVEANRVLHMVPYKDEETRRFSIDRLVYKVLAKALQLAAEYVESHPEGAREEGPGQEAVPLRSLFGVSHAWPAFLEAEDSAPDALQPYMRGGVL</sequence>
<dbReference type="OrthoDB" id="195735at2759"/>
<feature type="compositionally biased region" description="Polar residues" evidence="1">
    <location>
        <begin position="17"/>
        <end position="26"/>
    </location>
</feature>
<feature type="region of interest" description="Disordered" evidence="1">
    <location>
        <begin position="1"/>
        <end position="111"/>
    </location>
</feature>
<dbReference type="Proteomes" id="UP000019335">
    <property type="component" value="Unassembled WGS sequence"/>
</dbReference>
<accession>W7TGP1</accession>